<keyword evidence="16" id="KW-0443">Lipid metabolism</keyword>
<keyword evidence="13 24" id="KW-0862">Zinc</keyword>
<evidence type="ECO:0000256" key="6">
    <source>
        <dbReference type="ARBA" id="ARBA00011748"/>
    </source>
</evidence>
<evidence type="ECO:0000313" key="26">
    <source>
        <dbReference type="Proteomes" id="UP000472267"/>
    </source>
</evidence>
<dbReference type="InterPro" id="IPR032466">
    <property type="entry name" value="Metal_Hydrolase"/>
</dbReference>
<evidence type="ECO:0000256" key="3">
    <source>
        <dbReference type="ARBA" id="ARBA00001670"/>
    </source>
</evidence>
<comment type="cofactor">
    <cofactor evidence="4 24">
        <name>Zn(2+)</name>
        <dbReference type="ChEBI" id="CHEBI:29105"/>
    </cofactor>
</comment>
<comment type="catalytic activity">
    <reaction evidence="1">
        <text>glycyldehydrophenylalanine + H2O = 2,3-didehydrophenylalanine + glycine</text>
        <dbReference type="Rhea" id="RHEA:62704"/>
        <dbReference type="ChEBI" id="CHEBI:15377"/>
        <dbReference type="ChEBI" id="CHEBI:57305"/>
        <dbReference type="ChEBI" id="CHEBI:145925"/>
        <dbReference type="ChEBI" id="CHEBI:145926"/>
    </reaction>
</comment>
<keyword evidence="17" id="KW-0472">Membrane</keyword>
<evidence type="ECO:0000256" key="19">
    <source>
        <dbReference type="ARBA" id="ARBA00023180"/>
    </source>
</evidence>
<evidence type="ECO:0000256" key="11">
    <source>
        <dbReference type="ARBA" id="ARBA00022729"/>
    </source>
</evidence>
<dbReference type="GO" id="GO:0098552">
    <property type="term" value="C:side of membrane"/>
    <property type="evidence" value="ECO:0007669"/>
    <property type="project" value="UniProtKB-KW"/>
</dbReference>
<dbReference type="CDD" id="cd01301">
    <property type="entry name" value="rDP_like"/>
    <property type="match status" value="1"/>
</dbReference>
<evidence type="ECO:0000256" key="12">
    <source>
        <dbReference type="ARBA" id="ARBA00022801"/>
    </source>
</evidence>
<keyword evidence="10 24" id="KW-0479">Metal-binding</keyword>
<dbReference type="InterPro" id="IPR000180">
    <property type="entry name" value="Dipep_AS"/>
</dbReference>
<dbReference type="GO" id="GO:0046872">
    <property type="term" value="F:metal ion binding"/>
    <property type="evidence" value="ECO:0007669"/>
    <property type="project" value="UniProtKB-UniRule"/>
</dbReference>
<evidence type="ECO:0000256" key="13">
    <source>
        <dbReference type="ARBA" id="ARBA00022833"/>
    </source>
</evidence>
<keyword evidence="9 24" id="KW-0645">Protease</keyword>
<dbReference type="PANTHER" id="PTHR10443">
    <property type="entry name" value="MICROSOMAL DIPEPTIDASE"/>
    <property type="match status" value="1"/>
</dbReference>
<reference evidence="25" key="1">
    <citation type="submission" date="2019-06" db="EMBL/GenBank/DDBJ databases">
        <authorList>
            <consortium name="Wellcome Sanger Institute Data Sharing"/>
        </authorList>
    </citation>
    <scope>NUCLEOTIDE SEQUENCE [LARGE SCALE GENOMIC DNA]</scope>
</reference>
<evidence type="ECO:0000256" key="1">
    <source>
        <dbReference type="ARBA" id="ARBA00000437"/>
    </source>
</evidence>
<reference evidence="25" key="2">
    <citation type="submission" date="2025-08" db="UniProtKB">
        <authorList>
            <consortium name="Ensembl"/>
        </authorList>
    </citation>
    <scope>IDENTIFICATION</scope>
</reference>
<dbReference type="Pfam" id="PF01244">
    <property type="entry name" value="Peptidase_M19"/>
    <property type="match status" value="1"/>
</dbReference>
<dbReference type="PANTHER" id="PTHR10443:SF38">
    <property type="entry name" value="DIPEPTIDASE 1"/>
    <property type="match status" value="1"/>
</dbReference>
<evidence type="ECO:0000256" key="14">
    <source>
        <dbReference type="ARBA" id="ARBA00022997"/>
    </source>
</evidence>
<dbReference type="OMA" id="CDHPRNI"/>
<evidence type="ECO:0000256" key="22">
    <source>
        <dbReference type="ARBA" id="ARBA00048210"/>
    </source>
</evidence>
<comment type="subcellular location">
    <subcellularLocation>
        <location evidence="5">Apical cell membrane</location>
        <topology evidence="5">Lipid-anchor</topology>
        <topology evidence="5">GPI-anchor</topology>
    </subcellularLocation>
    <subcellularLocation>
        <location evidence="24">Membrane</location>
        <topology evidence="24">Lipid-anchor</topology>
        <topology evidence="24">GPI-anchor</topology>
    </subcellularLocation>
</comment>
<evidence type="ECO:0000256" key="7">
    <source>
        <dbReference type="ARBA" id="ARBA00022475"/>
    </source>
</evidence>
<evidence type="ECO:0000256" key="17">
    <source>
        <dbReference type="ARBA" id="ARBA00023136"/>
    </source>
</evidence>
<gene>
    <name evidence="25" type="primary">LOC115391267</name>
</gene>
<name>A0A672F5X9_SALFA</name>
<reference evidence="25" key="3">
    <citation type="submission" date="2025-09" db="UniProtKB">
        <authorList>
            <consortium name="Ensembl"/>
        </authorList>
    </citation>
    <scope>IDENTIFICATION</scope>
</reference>
<dbReference type="FunCoup" id="A0A672F5X9">
    <property type="interactions" value="19"/>
</dbReference>
<dbReference type="SUPFAM" id="SSF51556">
    <property type="entry name" value="Metallo-dependent hydrolases"/>
    <property type="match status" value="1"/>
</dbReference>
<feature type="chain" id="PRO_5025712414" description="Dipeptidase" evidence="24">
    <location>
        <begin position="24"/>
        <end position="422"/>
    </location>
</feature>
<evidence type="ECO:0000256" key="9">
    <source>
        <dbReference type="ARBA" id="ARBA00022670"/>
    </source>
</evidence>
<keyword evidence="19" id="KW-0325">Glycoprotein</keyword>
<dbReference type="InParanoid" id="A0A672F5X9"/>
<evidence type="ECO:0000256" key="16">
    <source>
        <dbReference type="ARBA" id="ARBA00023098"/>
    </source>
</evidence>
<protein>
    <recommendedName>
        <fullName evidence="24">Dipeptidase</fullName>
        <ecNumber evidence="24">3.4.13.19</ecNumber>
    </recommendedName>
</protein>
<accession>A0A672F5X9</accession>
<evidence type="ECO:0000256" key="8">
    <source>
        <dbReference type="ARBA" id="ARBA00022622"/>
    </source>
</evidence>
<comment type="catalytic activity">
    <reaction evidence="22">
        <text>leukotriene D4 + H2O = leukotriene E4 + glycine</text>
        <dbReference type="Rhea" id="RHEA:48616"/>
        <dbReference type="ChEBI" id="CHEBI:15377"/>
        <dbReference type="ChEBI" id="CHEBI:57305"/>
        <dbReference type="ChEBI" id="CHEBI:57462"/>
        <dbReference type="ChEBI" id="CHEBI:63166"/>
    </reaction>
</comment>
<dbReference type="Proteomes" id="UP000472267">
    <property type="component" value="Chromosome 1"/>
</dbReference>
<comment type="similarity">
    <text evidence="24">Belongs to the metallo-dependent hydrolases superfamily. Peptidase M19 family.</text>
</comment>
<dbReference type="Ensembl" id="ENSSFAT00005002282.1">
    <property type="protein sequence ID" value="ENSSFAP00005002141.1"/>
    <property type="gene ID" value="ENSSFAG00005001422.1"/>
</dbReference>
<organism evidence="25 26">
    <name type="scientific">Salarias fasciatus</name>
    <name type="common">Jewelled blenny</name>
    <name type="synonym">Blennius fasciatus</name>
    <dbReference type="NCBI Taxonomy" id="181472"/>
    <lineage>
        <taxon>Eukaryota</taxon>
        <taxon>Metazoa</taxon>
        <taxon>Chordata</taxon>
        <taxon>Craniata</taxon>
        <taxon>Vertebrata</taxon>
        <taxon>Euteleostomi</taxon>
        <taxon>Actinopterygii</taxon>
        <taxon>Neopterygii</taxon>
        <taxon>Teleostei</taxon>
        <taxon>Neoteleostei</taxon>
        <taxon>Acanthomorphata</taxon>
        <taxon>Ovalentaria</taxon>
        <taxon>Blenniimorphae</taxon>
        <taxon>Blenniiformes</taxon>
        <taxon>Blennioidei</taxon>
        <taxon>Blenniidae</taxon>
        <taxon>Salariinae</taxon>
        <taxon>Salarias</taxon>
    </lineage>
</organism>
<dbReference type="Gene3D" id="3.20.20.140">
    <property type="entry name" value="Metal-dependent hydrolases"/>
    <property type="match status" value="1"/>
</dbReference>
<dbReference type="PROSITE" id="PS00869">
    <property type="entry name" value="RENAL_DIPEPTIDASE_1"/>
    <property type="match status" value="1"/>
</dbReference>
<keyword evidence="15 24" id="KW-0482">Metalloprotease</keyword>
<dbReference type="InterPro" id="IPR008257">
    <property type="entry name" value="Pept_M19"/>
</dbReference>
<evidence type="ECO:0000256" key="15">
    <source>
        <dbReference type="ARBA" id="ARBA00023049"/>
    </source>
</evidence>
<dbReference type="EC" id="3.4.13.19" evidence="24"/>
<keyword evidence="14 24" id="KW-0224">Dipeptidase</keyword>
<comment type="function">
    <text evidence="21">Independently of its dipeptidase activity, acts as an adhesion receptor for neutrophil recruitment from bloodstream into inflamed lungs and liver.</text>
</comment>
<keyword evidence="26" id="KW-1185">Reference proteome</keyword>
<comment type="catalytic activity">
    <reaction evidence="2">
        <text>a beta-lactam + H2O = a substituted beta-amino acid</text>
        <dbReference type="Rhea" id="RHEA:20401"/>
        <dbReference type="ChEBI" id="CHEBI:15377"/>
        <dbReference type="ChEBI" id="CHEBI:35627"/>
        <dbReference type="ChEBI" id="CHEBI:140347"/>
        <dbReference type="EC" id="3.5.2.6"/>
    </reaction>
</comment>
<proteinExistence type="inferred from homology"/>
<dbReference type="GO" id="GO:0016324">
    <property type="term" value="C:apical plasma membrane"/>
    <property type="evidence" value="ECO:0007669"/>
    <property type="project" value="UniProtKB-SubCell"/>
</dbReference>
<comment type="catalytic activity">
    <reaction evidence="3 24">
        <text>an L-aminoacyl-L-amino acid + H2O = 2 an L-alpha-amino acid</text>
        <dbReference type="Rhea" id="RHEA:48940"/>
        <dbReference type="ChEBI" id="CHEBI:15377"/>
        <dbReference type="ChEBI" id="CHEBI:59869"/>
        <dbReference type="ChEBI" id="CHEBI:77460"/>
        <dbReference type="EC" id="3.4.13.19"/>
    </reaction>
</comment>
<evidence type="ECO:0000256" key="5">
    <source>
        <dbReference type="ARBA" id="ARBA00004303"/>
    </source>
</evidence>
<keyword evidence="20" id="KW-0449">Lipoprotein</keyword>
<dbReference type="PROSITE" id="PS51365">
    <property type="entry name" value="RENAL_DIPEPTIDASE_2"/>
    <property type="match status" value="1"/>
</dbReference>
<keyword evidence="8 24" id="KW-0336">GPI-anchor</keyword>
<feature type="signal peptide" evidence="24">
    <location>
        <begin position="1"/>
        <end position="23"/>
    </location>
</feature>
<evidence type="ECO:0000256" key="18">
    <source>
        <dbReference type="ARBA" id="ARBA00023157"/>
    </source>
</evidence>
<dbReference type="FunFam" id="3.20.20.140:FF:000030">
    <property type="entry name" value="Dipeptidase"/>
    <property type="match status" value="1"/>
</dbReference>
<dbReference type="AlphaFoldDB" id="A0A672F5X9"/>
<keyword evidence="11 24" id="KW-0732">Signal</keyword>
<comment type="catalytic activity">
    <reaction evidence="23">
        <text>L-cystine-bis-glycine + 2 H2O = L-cystine + 2 glycine</text>
        <dbReference type="Rhea" id="RHEA:60520"/>
        <dbReference type="ChEBI" id="CHEBI:15377"/>
        <dbReference type="ChEBI" id="CHEBI:35491"/>
        <dbReference type="ChEBI" id="CHEBI:57305"/>
        <dbReference type="ChEBI" id="CHEBI:143812"/>
    </reaction>
</comment>
<dbReference type="GO" id="GO:0008800">
    <property type="term" value="F:beta-lactamase activity"/>
    <property type="evidence" value="ECO:0007669"/>
    <property type="project" value="UniProtKB-EC"/>
</dbReference>
<keyword evidence="12 24" id="KW-0378">Hydrolase</keyword>
<sequence length="422" mass="46969">MLPKEMLALGLMLLMSNFAVTVADEALDRALRLMSETPLIDGHNDLPWQFRKQFNNQISKVDLNTLSTTHTNIPKIKAGRLGAQFWSAYVPCDTQYKDAVRQTLEQIDVVHRMCNKYPETFKFAYTAQDILDAFHSNRTASLIGVEGGHSLDSSLGTLRIMYDLGVRYLTLTHSCNTPWADNWLVDTGSEPSEHNGLSPFGKQLIVEMNRLGMLIDLAHVTVTVMNQVLDISKAPVIFSHSSAYSVCPHKRNVPDEVLKKVKEKRGIVMVNFYNDYVTCSEKATLSDVADHFDHIKKTAGADIIGFGGDYDGVTRVPEGLEDVSKVPDLVAELLRRGWTDQEVKMALGENLIRVLKEVEAVRRKRKHGLSPDDVPIPYDEVQNGCRTSYGYADAGNAAAVHPLSTLALLLTVALQAFFTFKA</sequence>
<keyword evidence="18 24" id="KW-1015">Disulfide bond</keyword>
<comment type="subunit">
    <text evidence="6 24">Homodimer; disulfide-linked.</text>
</comment>
<dbReference type="GO" id="GO:0070573">
    <property type="term" value="F:metallodipeptidase activity"/>
    <property type="evidence" value="ECO:0007669"/>
    <property type="project" value="InterPro"/>
</dbReference>
<dbReference type="GO" id="GO:0006629">
    <property type="term" value="P:lipid metabolic process"/>
    <property type="evidence" value="ECO:0007669"/>
    <property type="project" value="UniProtKB-KW"/>
</dbReference>
<evidence type="ECO:0000256" key="20">
    <source>
        <dbReference type="ARBA" id="ARBA00023288"/>
    </source>
</evidence>
<keyword evidence="7" id="KW-1003">Cell membrane</keyword>
<evidence type="ECO:0000256" key="24">
    <source>
        <dbReference type="RuleBase" id="RU341113"/>
    </source>
</evidence>
<evidence type="ECO:0000256" key="23">
    <source>
        <dbReference type="ARBA" id="ARBA00048518"/>
    </source>
</evidence>
<evidence type="ECO:0000256" key="10">
    <source>
        <dbReference type="ARBA" id="ARBA00022723"/>
    </source>
</evidence>
<evidence type="ECO:0000256" key="2">
    <source>
        <dbReference type="ARBA" id="ARBA00001526"/>
    </source>
</evidence>
<evidence type="ECO:0000256" key="4">
    <source>
        <dbReference type="ARBA" id="ARBA00001947"/>
    </source>
</evidence>
<evidence type="ECO:0000313" key="25">
    <source>
        <dbReference type="Ensembl" id="ENSSFAP00005002141.1"/>
    </source>
</evidence>
<evidence type="ECO:0000256" key="21">
    <source>
        <dbReference type="ARBA" id="ARBA00029402"/>
    </source>
</evidence>
<dbReference type="GO" id="GO:0006508">
    <property type="term" value="P:proteolysis"/>
    <property type="evidence" value="ECO:0007669"/>
    <property type="project" value="UniProtKB-KW"/>
</dbReference>